<comment type="caution">
    <text evidence="10">The sequence shown here is derived from an EMBL/GenBank/DDBJ whole genome shotgun (WGS) entry which is preliminary data.</text>
</comment>
<evidence type="ECO:0000256" key="1">
    <source>
        <dbReference type="ARBA" id="ARBA00022723"/>
    </source>
</evidence>
<sequence length="367" mass="39811">MAFTAPSLRRARSDGGGRVSGHRHSRSEGGISYPPSSHPEFIARTAADNLSAAGQQFLHPTEPISSFYRGHHRRSSSGSRDRGGVGPHSTPGSSRASPYPSPKASPLLGYDPLPSIPSPQSLPVSSRSRPTSMPAYGASSFGLPPGGIGELGQQLDPGSNLADMDPHLGNSTTPGSLVSKPNVTTTATAEASERRRKTDANFACPVPGCGSTFTRHFNLKGHMRSHNEEKPFQCKWPGCGKGFARAHDCKRHEQLHFNYRPHKCEGCNKSFQRMDALNRHRKFISVSSNQSSTQSFQSVQREDRTVRRLRTKPKPMAPSVPLGSALETRWDQALRTLLVASWRWTSAVWVPSAAITVAMSKLSPITG</sequence>
<dbReference type="SUPFAM" id="SSF57667">
    <property type="entry name" value="beta-beta-alpha zinc fingers"/>
    <property type="match status" value="1"/>
</dbReference>
<feature type="domain" description="C2H2-type" evidence="9">
    <location>
        <begin position="232"/>
        <end position="261"/>
    </location>
</feature>
<dbReference type="Pfam" id="PF00096">
    <property type="entry name" value="zf-C2H2"/>
    <property type="match status" value="2"/>
</dbReference>
<evidence type="ECO:0000256" key="2">
    <source>
        <dbReference type="ARBA" id="ARBA00022737"/>
    </source>
</evidence>
<gene>
    <name evidence="10" type="ORF">BJ322DRAFT_427965</name>
</gene>
<keyword evidence="2" id="KW-0677">Repeat</keyword>
<evidence type="ECO:0000256" key="8">
    <source>
        <dbReference type="SAM" id="MobiDB-lite"/>
    </source>
</evidence>
<dbReference type="InterPro" id="IPR036236">
    <property type="entry name" value="Znf_C2H2_sf"/>
</dbReference>
<keyword evidence="5" id="KW-0805">Transcription regulation</keyword>
<feature type="domain" description="C2H2-type" evidence="9">
    <location>
        <begin position="262"/>
        <end position="292"/>
    </location>
</feature>
<evidence type="ECO:0000256" key="7">
    <source>
        <dbReference type="PROSITE-ProRule" id="PRU00042"/>
    </source>
</evidence>
<keyword evidence="1" id="KW-0479">Metal-binding</keyword>
<evidence type="ECO:0000256" key="6">
    <source>
        <dbReference type="ARBA" id="ARBA00023163"/>
    </source>
</evidence>
<dbReference type="EMBL" id="WIUZ02000002">
    <property type="protein sequence ID" value="KAF9791115.1"/>
    <property type="molecule type" value="Genomic_DNA"/>
</dbReference>
<dbReference type="Proteomes" id="UP000736335">
    <property type="component" value="Unassembled WGS sequence"/>
</dbReference>
<evidence type="ECO:0000256" key="4">
    <source>
        <dbReference type="ARBA" id="ARBA00022833"/>
    </source>
</evidence>
<reference evidence="10" key="1">
    <citation type="journal article" date="2020" name="Nat. Commun.">
        <title>Large-scale genome sequencing of mycorrhizal fungi provides insights into the early evolution of symbiotic traits.</title>
        <authorList>
            <person name="Miyauchi S."/>
            <person name="Kiss E."/>
            <person name="Kuo A."/>
            <person name="Drula E."/>
            <person name="Kohler A."/>
            <person name="Sanchez-Garcia M."/>
            <person name="Morin E."/>
            <person name="Andreopoulos B."/>
            <person name="Barry K.W."/>
            <person name="Bonito G."/>
            <person name="Buee M."/>
            <person name="Carver A."/>
            <person name="Chen C."/>
            <person name="Cichocki N."/>
            <person name="Clum A."/>
            <person name="Culley D."/>
            <person name="Crous P.W."/>
            <person name="Fauchery L."/>
            <person name="Girlanda M."/>
            <person name="Hayes R.D."/>
            <person name="Keri Z."/>
            <person name="LaButti K."/>
            <person name="Lipzen A."/>
            <person name="Lombard V."/>
            <person name="Magnuson J."/>
            <person name="Maillard F."/>
            <person name="Murat C."/>
            <person name="Nolan M."/>
            <person name="Ohm R.A."/>
            <person name="Pangilinan J."/>
            <person name="Pereira M.F."/>
            <person name="Perotto S."/>
            <person name="Peter M."/>
            <person name="Pfister S."/>
            <person name="Riley R."/>
            <person name="Sitrit Y."/>
            <person name="Stielow J.B."/>
            <person name="Szollosi G."/>
            <person name="Zifcakova L."/>
            <person name="Stursova M."/>
            <person name="Spatafora J.W."/>
            <person name="Tedersoo L."/>
            <person name="Vaario L.M."/>
            <person name="Yamada A."/>
            <person name="Yan M."/>
            <person name="Wang P."/>
            <person name="Xu J."/>
            <person name="Bruns T."/>
            <person name="Baldrian P."/>
            <person name="Vilgalys R."/>
            <person name="Dunand C."/>
            <person name="Henrissat B."/>
            <person name="Grigoriev I.V."/>
            <person name="Hibbett D."/>
            <person name="Nagy L.G."/>
            <person name="Martin F.M."/>
        </authorList>
    </citation>
    <scope>NUCLEOTIDE SEQUENCE</scope>
    <source>
        <strain evidence="10">UH-Tt-Lm1</strain>
    </source>
</reference>
<evidence type="ECO:0000313" key="10">
    <source>
        <dbReference type="EMBL" id="KAF9791115.1"/>
    </source>
</evidence>
<keyword evidence="6" id="KW-0804">Transcription</keyword>
<keyword evidence="4" id="KW-0862">Zinc</keyword>
<dbReference type="PROSITE" id="PS50157">
    <property type="entry name" value="ZINC_FINGER_C2H2_2"/>
    <property type="match status" value="3"/>
</dbReference>
<dbReference type="Gene3D" id="3.30.160.60">
    <property type="entry name" value="Classic Zinc Finger"/>
    <property type="match status" value="3"/>
</dbReference>
<dbReference type="AlphaFoldDB" id="A0A9P6HRB4"/>
<dbReference type="FunFam" id="3.30.160.60:FF:000032">
    <property type="entry name" value="Krueppel-like factor 4"/>
    <property type="match status" value="1"/>
</dbReference>
<accession>A0A9P6HRB4</accession>
<feature type="region of interest" description="Disordered" evidence="8">
    <location>
        <begin position="1"/>
        <end position="183"/>
    </location>
</feature>
<dbReference type="SMART" id="SM00355">
    <property type="entry name" value="ZnF_C2H2"/>
    <property type="match status" value="3"/>
</dbReference>
<proteinExistence type="predicted"/>
<keyword evidence="11" id="KW-1185">Reference proteome</keyword>
<name>A0A9P6HRB4_9AGAM</name>
<dbReference type="GO" id="GO:0008270">
    <property type="term" value="F:zinc ion binding"/>
    <property type="evidence" value="ECO:0007669"/>
    <property type="project" value="UniProtKB-KW"/>
</dbReference>
<evidence type="ECO:0000256" key="3">
    <source>
        <dbReference type="ARBA" id="ARBA00022771"/>
    </source>
</evidence>
<dbReference type="PANTHER" id="PTHR23235:SF120">
    <property type="entry name" value="KRUPPEL-LIKE FACTOR 15"/>
    <property type="match status" value="1"/>
</dbReference>
<dbReference type="OrthoDB" id="4748970at2759"/>
<evidence type="ECO:0000256" key="5">
    <source>
        <dbReference type="ARBA" id="ARBA00023015"/>
    </source>
</evidence>
<dbReference type="PROSITE" id="PS00028">
    <property type="entry name" value="ZINC_FINGER_C2H2_1"/>
    <property type="match status" value="2"/>
</dbReference>
<dbReference type="PANTHER" id="PTHR23235">
    <property type="entry name" value="KRUEPPEL-LIKE TRANSCRIPTION FACTOR"/>
    <property type="match status" value="1"/>
</dbReference>
<protein>
    <recommendedName>
        <fullName evidence="9">C2H2-type domain-containing protein</fullName>
    </recommendedName>
</protein>
<feature type="domain" description="C2H2-type" evidence="9">
    <location>
        <begin position="202"/>
        <end position="231"/>
    </location>
</feature>
<evidence type="ECO:0000313" key="11">
    <source>
        <dbReference type="Proteomes" id="UP000736335"/>
    </source>
</evidence>
<reference evidence="10" key="2">
    <citation type="submission" date="2020-11" db="EMBL/GenBank/DDBJ databases">
        <authorList>
            <consortium name="DOE Joint Genome Institute"/>
            <person name="Kuo A."/>
            <person name="Miyauchi S."/>
            <person name="Kiss E."/>
            <person name="Drula E."/>
            <person name="Kohler A."/>
            <person name="Sanchez-Garcia M."/>
            <person name="Andreopoulos B."/>
            <person name="Barry K.W."/>
            <person name="Bonito G."/>
            <person name="Buee M."/>
            <person name="Carver A."/>
            <person name="Chen C."/>
            <person name="Cichocki N."/>
            <person name="Clum A."/>
            <person name="Culley D."/>
            <person name="Crous P.W."/>
            <person name="Fauchery L."/>
            <person name="Girlanda M."/>
            <person name="Hayes R."/>
            <person name="Keri Z."/>
            <person name="Labutti K."/>
            <person name="Lipzen A."/>
            <person name="Lombard V."/>
            <person name="Magnuson J."/>
            <person name="Maillard F."/>
            <person name="Morin E."/>
            <person name="Murat C."/>
            <person name="Nolan M."/>
            <person name="Ohm R."/>
            <person name="Pangilinan J."/>
            <person name="Pereira M."/>
            <person name="Perotto S."/>
            <person name="Peter M."/>
            <person name="Riley R."/>
            <person name="Sitrit Y."/>
            <person name="Stielow B."/>
            <person name="Szollosi G."/>
            <person name="Zifcakova L."/>
            <person name="Stursova M."/>
            <person name="Spatafora J.W."/>
            <person name="Tedersoo L."/>
            <person name="Vaario L.-M."/>
            <person name="Yamada A."/>
            <person name="Yan M."/>
            <person name="Wang P."/>
            <person name="Xu J."/>
            <person name="Bruns T."/>
            <person name="Baldrian P."/>
            <person name="Vilgalys R."/>
            <person name="Henrissat B."/>
            <person name="Grigoriev I.V."/>
            <person name="Hibbett D."/>
            <person name="Nagy L.G."/>
            <person name="Martin F.M."/>
        </authorList>
    </citation>
    <scope>NUCLEOTIDE SEQUENCE</scope>
    <source>
        <strain evidence="10">UH-Tt-Lm1</strain>
    </source>
</reference>
<dbReference type="InterPro" id="IPR013087">
    <property type="entry name" value="Znf_C2H2_type"/>
</dbReference>
<dbReference type="GO" id="GO:0000978">
    <property type="term" value="F:RNA polymerase II cis-regulatory region sequence-specific DNA binding"/>
    <property type="evidence" value="ECO:0007669"/>
    <property type="project" value="TreeGrafter"/>
</dbReference>
<organism evidence="10 11">
    <name type="scientific">Thelephora terrestris</name>
    <dbReference type="NCBI Taxonomy" id="56493"/>
    <lineage>
        <taxon>Eukaryota</taxon>
        <taxon>Fungi</taxon>
        <taxon>Dikarya</taxon>
        <taxon>Basidiomycota</taxon>
        <taxon>Agaricomycotina</taxon>
        <taxon>Agaricomycetes</taxon>
        <taxon>Thelephorales</taxon>
        <taxon>Thelephoraceae</taxon>
        <taxon>Thelephora</taxon>
    </lineage>
</organism>
<feature type="compositionally biased region" description="Polar residues" evidence="8">
    <location>
        <begin position="169"/>
        <end position="183"/>
    </location>
</feature>
<dbReference type="GO" id="GO:0000981">
    <property type="term" value="F:DNA-binding transcription factor activity, RNA polymerase II-specific"/>
    <property type="evidence" value="ECO:0007669"/>
    <property type="project" value="TreeGrafter"/>
</dbReference>
<evidence type="ECO:0000259" key="9">
    <source>
        <dbReference type="PROSITE" id="PS50157"/>
    </source>
</evidence>
<keyword evidence="3 7" id="KW-0863">Zinc-finger</keyword>